<evidence type="ECO:0000256" key="2">
    <source>
        <dbReference type="ARBA" id="ARBA00023125"/>
    </source>
</evidence>
<evidence type="ECO:0000256" key="1">
    <source>
        <dbReference type="ARBA" id="ARBA00023015"/>
    </source>
</evidence>
<evidence type="ECO:0000256" key="3">
    <source>
        <dbReference type="ARBA" id="ARBA00023163"/>
    </source>
</evidence>
<evidence type="ECO:0000313" key="6">
    <source>
        <dbReference type="Proteomes" id="UP000027471"/>
    </source>
</evidence>
<dbReference type="InterPro" id="IPR036693">
    <property type="entry name" value="TF_LuxR_autoind-bd_dom_sf"/>
</dbReference>
<comment type="caution">
    <text evidence="5">The sequence shown here is derived from an EMBL/GenBank/DDBJ whole genome shotgun (WGS) entry which is preliminary data.</text>
</comment>
<gene>
    <name evidence="5" type="ORF">DT23_14580</name>
</gene>
<dbReference type="GO" id="GO:0003677">
    <property type="term" value="F:DNA binding"/>
    <property type="evidence" value="ECO:0007669"/>
    <property type="project" value="UniProtKB-KW"/>
</dbReference>
<evidence type="ECO:0000259" key="4">
    <source>
        <dbReference type="Pfam" id="PF03472"/>
    </source>
</evidence>
<keyword evidence="3" id="KW-0804">Transcription</keyword>
<dbReference type="eggNOG" id="COG2197">
    <property type="taxonomic scope" value="Bacteria"/>
</dbReference>
<name>A0A074JUK1_9RHOB</name>
<dbReference type="InterPro" id="IPR005143">
    <property type="entry name" value="TF_LuxR_autoind-bd_dom"/>
</dbReference>
<proteinExistence type="predicted"/>
<evidence type="ECO:0000313" key="5">
    <source>
        <dbReference type="EMBL" id="KEO60114.1"/>
    </source>
</evidence>
<protein>
    <recommendedName>
        <fullName evidence="4">Transcription factor LuxR-like autoinducer-binding domain-containing protein</fullName>
    </recommendedName>
</protein>
<dbReference type="Gene3D" id="3.30.450.80">
    <property type="entry name" value="Transcription factor LuxR-like, autoinducer-binding domain"/>
    <property type="match status" value="1"/>
</dbReference>
<dbReference type="SUPFAM" id="SSF75516">
    <property type="entry name" value="Pheromone-binding domain of LuxR-like quorum-sensing transcription factors"/>
    <property type="match status" value="1"/>
</dbReference>
<accession>A0A074JUK1</accession>
<dbReference type="EMBL" id="AUNB01000023">
    <property type="protein sequence ID" value="KEO60114.1"/>
    <property type="molecule type" value="Genomic_DNA"/>
</dbReference>
<feature type="domain" description="Transcription factor LuxR-like autoinducer-binding" evidence="4">
    <location>
        <begin position="38"/>
        <end position="128"/>
    </location>
</feature>
<keyword evidence="1" id="KW-0805">Transcription regulation</keyword>
<reference evidence="5 6" key="1">
    <citation type="journal article" date="2015" name="Antonie Van Leeuwenhoek">
        <title>Thioclava indica sp. nov., isolated from surface seawater of the Indian Ocean.</title>
        <authorList>
            <person name="Liu Y."/>
            <person name="Lai Q."/>
            <person name="Du J."/>
            <person name="Xu H."/>
            <person name="Jiang L."/>
            <person name="Shao Z."/>
        </authorList>
    </citation>
    <scope>NUCLEOTIDE SEQUENCE [LARGE SCALE GENOMIC DNA]</scope>
    <source>
        <strain evidence="5 6">DT23-4</strain>
    </source>
</reference>
<dbReference type="AlphaFoldDB" id="A0A074JUK1"/>
<organism evidence="5 6">
    <name type="scientific">Thioclava indica</name>
    <dbReference type="NCBI Taxonomy" id="1353528"/>
    <lineage>
        <taxon>Bacteria</taxon>
        <taxon>Pseudomonadati</taxon>
        <taxon>Pseudomonadota</taxon>
        <taxon>Alphaproteobacteria</taxon>
        <taxon>Rhodobacterales</taxon>
        <taxon>Paracoccaceae</taxon>
        <taxon>Thioclava</taxon>
    </lineage>
</organism>
<dbReference type="STRING" id="1353528.DT23_14580"/>
<dbReference type="Proteomes" id="UP000027471">
    <property type="component" value="Unassembled WGS sequence"/>
</dbReference>
<keyword evidence="2" id="KW-0238">DNA-binding</keyword>
<keyword evidence="6" id="KW-1185">Reference proteome</keyword>
<dbReference type="Pfam" id="PF03472">
    <property type="entry name" value="Autoind_bind"/>
    <property type="match status" value="1"/>
</dbReference>
<sequence length="144" mass="16099">MRHMKTEIRHSVEQLLSETGALCDTGYAFALHIRFTRPSFMYRTYPQSWISHYDAKGMIIEDPVVKWGLRETGVMRWSDLEDPIGILADAAAHGLTNGLACATGPSSSRSISGFTRSDRVFSDAEAQTLLDITQKLHQLTQQAL</sequence>